<gene>
    <name evidence="1" type="ORF">EGR_11097</name>
</gene>
<dbReference type="GeneID" id="36346812"/>
<keyword evidence="2" id="KW-1185">Reference proteome</keyword>
<name>W6U6S7_ECHGR</name>
<dbReference type="EMBL" id="APAU02000380">
    <property type="protein sequence ID" value="EUB54042.1"/>
    <property type="molecule type" value="Genomic_DNA"/>
</dbReference>
<proteinExistence type="predicted"/>
<dbReference type="RefSeq" id="XP_024345238.1">
    <property type="nucleotide sequence ID" value="XM_024500346.1"/>
</dbReference>
<organism evidence="1 2">
    <name type="scientific">Echinococcus granulosus</name>
    <name type="common">Hydatid tapeworm</name>
    <dbReference type="NCBI Taxonomy" id="6210"/>
    <lineage>
        <taxon>Eukaryota</taxon>
        <taxon>Metazoa</taxon>
        <taxon>Spiralia</taxon>
        <taxon>Lophotrochozoa</taxon>
        <taxon>Platyhelminthes</taxon>
        <taxon>Cestoda</taxon>
        <taxon>Eucestoda</taxon>
        <taxon>Cyclophyllidea</taxon>
        <taxon>Taeniidae</taxon>
        <taxon>Echinococcus</taxon>
        <taxon>Echinococcus granulosus group</taxon>
    </lineage>
</organism>
<dbReference type="CTD" id="36346812"/>
<evidence type="ECO:0000313" key="2">
    <source>
        <dbReference type="Proteomes" id="UP000019149"/>
    </source>
</evidence>
<protein>
    <submittedName>
        <fullName evidence="1">Uncharacterized protein</fullName>
    </submittedName>
</protein>
<reference evidence="1 2" key="1">
    <citation type="journal article" date="2013" name="Nat. Genet.">
        <title>The genome of the hydatid tapeworm Echinococcus granulosus.</title>
        <authorList>
            <person name="Zheng H."/>
            <person name="Zhang W."/>
            <person name="Zhang L."/>
            <person name="Zhang Z."/>
            <person name="Li J."/>
            <person name="Lu G."/>
            <person name="Zhu Y."/>
            <person name="Wang Y."/>
            <person name="Huang Y."/>
            <person name="Liu J."/>
            <person name="Kang H."/>
            <person name="Chen J."/>
            <person name="Wang L."/>
            <person name="Chen A."/>
            <person name="Yu S."/>
            <person name="Gao Z."/>
            <person name="Jin L."/>
            <person name="Gu W."/>
            <person name="Wang Z."/>
            <person name="Zhao L."/>
            <person name="Shi B."/>
            <person name="Wen H."/>
            <person name="Lin R."/>
            <person name="Jones M.K."/>
            <person name="Brejova B."/>
            <person name="Vinar T."/>
            <person name="Zhao G."/>
            <person name="McManus D.P."/>
            <person name="Chen Z."/>
            <person name="Zhou Y."/>
            <person name="Wang S."/>
        </authorList>
    </citation>
    <scope>NUCLEOTIDE SEQUENCE [LARGE SCALE GENOMIC DNA]</scope>
</reference>
<dbReference type="AlphaFoldDB" id="W6U6S7"/>
<sequence length="66" mass="7641">MNWCIDENGRDRRINRWINNQTKGFGLKFSVNGRIVSVTSYFMQMESIPDMSSSVNKNSKMAYSAK</sequence>
<comment type="caution">
    <text evidence="1">The sequence shown here is derived from an EMBL/GenBank/DDBJ whole genome shotgun (WGS) entry which is preliminary data.</text>
</comment>
<accession>W6U6S7</accession>
<evidence type="ECO:0000313" key="1">
    <source>
        <dbReference type="EMBL" id="EUB54042.1"/>
    </source>
</evidence>
<dbReference type="KEGG" id="egl:EGR_11097"/>
<dbReference type="Proteomes" id="UP000019149">
    <property type="component" value="Unassembled WGS sequence"/>
</dbReference>